<dbReference type="EMBL" id="CP033150">
    <property type="protein sequence ID" value="AYO42823.1"/>
    <property type="molecule type" value="Genomic_DNA"/>
</dbReference>
<reference evidence="2 3" key="1">
    <citation type="submission" date="2018-10" db="EMBL/GenBank/DDBJ databases">
        <title>Complete genome sequence of Malassezia restricta CBS 7877.</title>
        <authorList>
            <person name="Morand S.C."/>
            <person name="Bertignac M."/>
            <person name="Iltis A."/>
            <person name="Kolder I."/>
            <person name="Pirovano W."/>
            <person name="Jourdain R."/>
            <person name="Clavaud C."/>
        </authorList>
    </citation>
    <scope>NUCLEOTIDE SEQUENCE [LARGE SCALE GENOMIC DNA]</scope>
    <source>
        <strain evidence="2 3">CBS 7877</strain>
    </source>
</reference>
<dbReference type="OrthoDB" id="3366673at2759"/>
<name>A0A3G2S405_MALR7</name>
<evidence type="ECO:0000313" key="2">
    <source>
        <dbReference type="EMBL" id="AYO42823.1"/>
    </source>
</evidence>
<protein>
    <submittedName>
        <fullName evidence="2">Uncharacterized protein</fullName>
    </submittedName>
</protein>
<dbReference type="AlphaFoldDB" id="A0A3G2S405"/>
<gene>
    <name evidence="2" type="ORF">DNF11_1873</name>
</gene>
<dbReference type="Proteomes" id="UP000269793">
    <property type="component" value="Chromosome III"/>
</dbReference>
<sequence>MTSVARSPRKFQASRAIKCEPNAQSSTEMVVQNTPWSASMSNVDGGSRTEVYALVNDRYPGAPGTALAKAEEAEERAKMTKKREQVRKKAANAELEHLGVKNLTKRRRSSSPYASSSPSESGSSVNGDTEEKSFRSGSRHRRASSRNSSPMPLTTEATRLPHHITNAPVHPSPLATHAIAAHDVR</sequence>
<evidence type="ECO:0000313" key="3">
    <source>
        <dbReference type="Proteomes" id="UP000269793"/>
    </source>
</evidence>
<keyword evidence="3" id="KW-1185">Reference proteome</keyword>
<dbReference type="VEuPathDB" id="FungiDB:DNF11_1873"/>
<organism evidence="2 3">
    <name type="scientific">Malassezia restricta (strain ATCC 96810 / NBRC 103918 / CBS 7877)</name>
    <name type="common">Seborrheic dermatitis infection agent</name>
    <dbReference type="NCBI Taxonomy" id="425264"/>
    <lineage>
        <taxon>Eukaryota</taxon>
        <taxon>Fungi</taxon>
        <taxon>Dikarya</taxon>
        <taxon>Basidiomycota</taxon>
        <taxon>Ustilaginomycotina</taxon>
        <taxon>Malasseziomycetes</taxon>
        <taxon>Malasseziales</taxon>
        <taxon>Malasseziaceae</taxon>
        <taxon>Malassezia</taxon>
    </lineage>
</organism>
<proteinExistence type="predicted"/>
<evidence type="ECO:0000256" key="1">
    <source>
        <dbReference type="SAM" id="MobiDB-lite"/>
    </source>
</evidence>
<accession>A0A3G2S405</accession>
<feature type="compositionally biased region" description="Basic residues" evidence="1">
    <location>
        <begin position="79"/>
        <end position="90"/>
    </location>
</feature>
<feature type="compositionally biased region" description="Basic and acidic residues" evidence="1">
    <location>
        <begin position="69"/>
        <end position="78"/>
    </location>
</feature>
<feature type="compositionally biased region" description="Low complexity" evidence="1">
    <location>
        <begin position="110"/>
        <end position="124"/>
    </location>
</feature>
<feature type="region of interest" description="Disordered" evidence="1">
    <location>
        <begin position="58"/>
        <end position="185"/>
    </location>
</feature>